<dbReference type="AlphaFoldDB" id="A0A2T2WQU9"/>
<dbReference type="Gene3D" id="1.20.58.220">
    <property type="entry name" value="Phosphate transport system protein phou homolog 2, domain 2"/>
    <property type="match status" value="1"/>
</dbReference>
<sequence>MSWKDIFVPSQQAFYDLLASQIEIAKDITDVLQRYISTTAPAERSLLASKASELEHEGDNRRKALMDRLEKTFVTPIDREDLNDLSRAIDDIIDYNENTIKEIAIYQIQIDESIREMVATMQQAVAHLTEAITELSSDLHHANQEALATKSMENKMEGIYRRAIAQLTDEADIHYIIKVREVYRHLSNAADRADGAANVINSIVVKQTH</sequence>
<evidence type="ECO:0000256" key="1">
    <source>
        <dbReference type="ARBA" id="ARBA00008591"/>
    </source>
</evidence>
<gene>
    <name evidence="2" type="ORF">C7B46_20990</name>
</gene>
<dbReference type="InterPro" id="IPR052912">
    <property type="entry name" value="UPF0111_domain"/>
</dbReference>
<name>A0A2T2WQU9_9FIRM</name>
<dbReference type="InterPro" id="IPR018445">
    <property type="entry name" value="Put_Phosphate_transp_reg"/>
</dbReference>
<dbReference type="InterPro" id="IPR038078">
    <property type="entry name" value="PhoU-like_sf"/>
</dbReference>
<evidence type="ECO:0000313" key="3">
    <source>
        <dbReference type="Proteomes" id="UP000242972"/>
    </source>
</evidence>
<dbReference type="Pfam" id="PF01865">
    <property type="entry name" value="PhoU_div"/>
    <property type="match status" value="1"/>
</dbReference>
<dbReference type="PANTHER" id="PTHR37298">
    <property type="entry name" value="UPF0111 PROTEIN YKAA"/>
    <property type="match status" value="1"/>
</dbReference>
<comment type="caution">
    <text evidence="2">The sequence shown here is derived from an EMBL/GenBank/DDBJ whole genome shotgun (WGS) entry which is preliminary data.</text>
</comment>
<organism evidence="2 3">
    <name type="scientific">Sulfobacillus benefaciens</name>
    <dbReference type="NCBI Taxonomy" id="453960"/>
    <lineage>
        <taxon>Bacteria</taxon>
        <taxon>Bacillati</taxon>
        <taxon>Bacillota</taxon>
        <taxon>Clostridia</taxon>
        <taxon>Eubacteriales</taxon>
        <taxon>Clostridiales Family XVII. Incertae Sedis</taxon>
        <taxon>Sulfobacillus</taxon>
    </lineage>
</organism>
<reference evidence="2 3" key="1">
    <citation type="journal article" date="2014" name="BMC Genomics">
        <title>Comparison of environmental and isolate Sulfobacillus genomes reveals diverse carbon, sulfur, nitrogen, and hydrogen metabolisms.</title>
        <authorList>
            <person name="Justice N.B."/>
            <person name="Norman A."/>
            <person name="Brown C.T."/>
            <person name="Singh A."/>
            <person name="Thomas B.C."/>
            <person name="Banfield J.F."/>
        </authorList>
    </citation>
    <scope>NUCLEOTIDE SEQUENCE [LARGE SCALE GENOMIC DNA]</scope>
    <source>
        <strain evidence="2">AMDSBA4</strain>
    </source>
</reference>
<dbReference type="Proteomes" id="UP000242972">
    <property type="component" value="Unassembled WGS sequence"/>
</dbReference>
<accession>A0A2T2WQU9</accession>
<evidence type="ECO:0000313" key="2">
    <source>
        <dbReference type="EMBL" id="PSR24607.1"/>
    </source>
</evidence>
<protein>
    <submittedName>
        <fullName evidence="2">DUF47 domain-containing protein</fullName>
    </submittedName>
</protein>
<proteinExistence type="inferred from homology"/>
<comment type="similarity">
    <text evidence="1">Belongs to the UPF0111 family.</text>
</comment>
<dbReference type="EMBL" id="PXYW01000172">
    <property type="protein sequence ID" value="PSR24607.1"/>
    <property type="molecule type" value="Genomic_DNA"/>
</dbReference>
<dbReference type="PANTHER" id="PTHR37298:SF1">
    <property type="entry name" value="UPF0111 PROTEIN YKAA"/>
    <property type="match status" value="1"/>
</dbReference>